<dbReference type="GO" id="GO:0016491">
    <property type="term" value="F:oxidoreductase activity"/>
    <property type="evidence" value="ECO:0007669"/>
    <property type="project" value="UniProtKB-KW"/>
</dbReference>
<dbReference type="PRINTS" id="PR00080">
    <property type="entry name" value="SDRFAMILY"/>
</dbReference>
<dbReference type="Proteomes" id="UP000216147">
    <property type="component" value="Unassembled WGS sequence"/>
</dbReference>
<dbReference type="InterPro" id="IPR002347">
    <property type="entry name" value="SDR_fam"/>
</dbReference>
<feature type="non-terminal residue" evidence="5">
    <location>
        <position position="239"/>
    </location>
</feature>
<sequence length="239" mass="25584">MTQIFTPPETRIAIVTGGARGIGAAIATRLAEDGHDVAILDLDREQCADSIRAVEATGRRGMAVSADVSDEDAVRRAVAQVADTFGSPTVLVNNAGVLRDASLSKMTVRDWDFVLDVNLRSAFLMSREMEPHFRATRWGRVVNLSSIAALGVFGEANYAAAKAGVQGFTKSLAIELGRFGVTANVVAPGFVITEMTREVARRVNLSIEDVTKEMMVNNWVGRAGIPEDIANAVGFFADV</sequence>
<dbReference type="PANTHER" id="PTHR42879:SF2">
    <property type="entry name" value="3-OXOACYL-[ACYL-CARRIER-PROTEIN] REDUCTASE FABG"/>
    <property type="match status" value="1"/>
</dbReference>
<organism evidence="5 6">
    <name type="scientific">Brevundimonas subvibrioides</name>
    <dbReference type="NCBI Taxonomy" id="74313"/>
    <lineage>
        <taxon>Bacteria</taxon>
        <taxon>Pseudomonadati</taxon>
        <taxon>Pseudomonadota</taxon>
        <taxon>Alphaproteobacteria</taxon>
        <taxon>Caulobacterales</taxon>
        <taxon>Caulobacteraceae</taxon>
        <taxon>Brevundimonas</taxon>
    </lineage>
</organism>
<accession>A0A258HC76</accession>
<evidence type="ECO:0000259" key="4">
    <source>
        <dbReference type="SMART" id="SM00822"/>
    </source>
</evidence>
<evidence type="ECO:0000313" key="6">
    <source>
        <dbReference type="Proteomes" id="UP000216147"/>
    </source>
</evidence>
<proteinExistence type="inferred from homology"/>
<dbReference type="GO" id="GO:0032787">
    <property type="term" value="P:monocarboxylic acid metabolic process"/>
    <property type="evidence" value="ECO:0007669"/>
    <property type="project" value="UniProtKB-ARBA"/>
</dbReference>
<dbReference type="InterPro" id="IPR050259">
    <property type="entry name" value="SDR"/>
</dbReference>
<dbReference type="Pfam" id="PF00106">
    <property type="entry name" value="adh_short"/>
    <property type="match status" value="1"/>
</dbReference>
<dbReference type="InterPro" id="IPR020904">
    <property type="entry name" value="Sc_DH/Rdtase_CS"/>
</dbReference>
<comment type="caution">
    <text evidence="5">The sequence shown here is derived from an EMBL/GenBank/DDBJ whole genome shotgun (WGS) entry which is preliminary data.</text>
</comment>
<feature type="domain" description="Ketoreductase" evidence="4">
    <location>
        <begin position="11"/>
        <end position="189"/>
    </location>
</feature>
<dbReference type="SUPFAM" id="SSF51735">
    <property type="entry name" value="NAD(P)-binding Rossmann-fold domains"/>
    <property type="match status" value="1"/>
</dbReference>
<dbReference type="SMART" id="SM00822">
    <property type="entry name" value="PKS_KR"/>
    <property type="match status" value="1"/>
</dbReference>
<protein>
    <submittedName>
        <fullName evidence="5">Beta-ketoacyl-ACP reductase</fullName>
    </submittedName>
</protein>
<dbReference type="PRINTS" id="PR00081">
    <property type="entry name" value="GDHRDH"/>
</dbReference>
<reference evidence="5 6" key="1">
    <citation type="submission" date="2017-03" db="EMBL/GenBank/DDBJ databases">
        <title>Lifting the veil on microbial sulfur biogeochemistry in mining wastewaters.</title>
        <authorList>
            <person name="Kantor R.S."/>
            <person name="Colenbrander Nelson T."/>
            <person name="Marshall S."/>
            <person name="Bennett D."/>
            <person name="Apte S."/>
            <person name="Camacho D."/>
            <person name="Thomas B.C."/>
            <person name="Warren L.A."/>
            <person name="Banfield J.F."/>
        </authorList>
    </citation>
    <scope>NUCLEOTIDE SEQUENCE [LARGE SCALE GENOMIC DNA]</scope>
    <source>
        <strain evidence="5">32-68-21</strain>
    </source>
</reference>
<dbReference type="FunFam" id="3.40.50.720:FF:000173">
    <property type="entry name" value="3-oxoacyl-[acyl-carrier protein] reductase"/>
    <property type="match status" value="1"/>
</dbReference>
<dbReference type="InterPro" id="IPR036291">
    <property type="entry name" value="NAD(P)-bd_dom_sf"/>
</dbReference>
<dbReference type="PANTHER" id="PTHR42879">
    <property type="entry name" value="3-OXOACYL-(ACYL-CARRIER-PROTEIN) REDUCTASE"/>
    <property type="match status" value="1"/>
</dbReference>
<dbReference type="EMBL" id="NCEQ01000029">
    <property type="protein sequence ID" value="OYX54496.1"/>
    <property type="molecule type" value="Genomic_DNA"/>
</dbReference>
<evidence type="ECO:0000256" key="2">
    <source>
        <dbReference type="ARBA" id="ARBA00023002"/>
    </source>
</evidence>
<comment type="similarity">
    <text evidence="1 3">Belongs to the short-chain dehydrogenases/reductases (SDR) family.</text>
</comment>
<dbReference type="InterPro" id="IPR057326">
    <property type="entry name" value="KR_dom"/>
</dbReference>
<name>A0A258HC76_9CAUL</name>
<dbReference type="AlphaFoldDB" id="A0A258HC76"/>
<dbReference type="Gene3D" id="3.40.50.720">
    <property type="entry name" value="NAD(P)-binding Rossmann-like Domain"/>
    <property type="match status" value="1"/>
</dbReference>
<evidence type="ECO:0000313" key="5">
    <source>
        <dbReference type="EMBL" id="OYX54496.1"/>
    </source>
</evidence>
<gene>
    <name evidence="5" type="ORF">B7Y86_16205</name>
</gene>
<evidence type="ECO:0000256" key="1">
    <source>
        <dbReference type="ARBA" id="ARBA00006484"/>
    </source>
</evidence>
<dbReference type="PROSITE" id="PS00061">
    <property type="entry name" value="ADH_SHORT"/>
    <property type="match status" value="1"/>
</dbReference>
<keyword evidence="2" id="KW-0560">Oxidoreductase</keyword>
<evidence type="ECO:0000256" key="3">
    <source>
        <dbReference type="RuleBase" id="RU000363"/>
    </source>
</evidence>